<gene>
    <name evidence="2" type="ORF">BDV96DRAFT_600341</name>
</gene>
<feature type="region of interest" description="Disordered" evidence="1">
    <location>
        <begin position="207"/>
        <end position="230"/>
    </location>
</feature>
<evidence type="ECO:0000313" key="2">
    <source>
        <dbReference type="EMBL" id="KAF2114360.1"/>
    </source>
</evidence>
<dbReference type="EMBL" id="ML977325">
    <property type="protein sequence ID" value="KAF2114360.1"/>
    <property type="molecule type" value="Genomic_DNA"/>
</dbReference>
<dbReference type="Proteomes" id="UP000799770">
    <property type="component" value="Unassembled WGS sequence"/>
</dbReference>
<feature type="compositionally biased region" description="Basic and acidic residues" evidence="1">
    <location>
        <begin position="207"/>
        <end position="220"/>
    </location>
</feature>
<evidence type="ECO:0000313" key="3">
    <source>
        <dbReference type="Proteomes" id="UP000799770"/>
    </source>
</evidence>
<sequence length="230" mass="26471">MASTNTTPSLFDMKVKSQPLIDIRTLSKNARQALVEGRKINIIVSDKTVEEVPLRLLLAVSSRAQHEFKQDRSFTELKIRNGVDAKSVKNICSWLFSVTVEAKRKCYAMPPTKDMATDIKLCRAAEQLGMRPYSNRVMKDYWKYFSSELPEYDELSLVVRLALSDQDALLNKVAANLHNRVVEGEMPDRDHFLKYVAERPKLARAMERLQNEEAEQEPRLTNRSSKPKRK</sequence>
<dbReference type="OrthoDB" id="3801338at2759"/>
<dbReference type="AlphaFoldDB" id="A0A6A5Z4K4"/>
<accession>A0A6A5Z4K4</accession>
<organism evidence="2 3">
    <name type="scientific">Lophiotrema nucula</name>
    <dbReference type="NCBI Taxonomy" id="690887"/>
    <lineage>
        <taxon>Eukaryota</taxon>
        <taxon>Fungi</taxon>
        <taxon>Dikarya</taxon>
        <taxon>Ascomycota</taxon>
        <taxon>Pezizomycotina</taxon>
        <taxon>Dothideomycetes</taxon>
        <taxon>Pleosporomycetidae</taxon>
        <taxon>Pleosporales</taxon>
        <taxon>Lophiotremataceae</taxon>
        <taxon>Lophiotrema</taxon>
    </lineage>
</organism>
<evidence type="ECO:0008006" key="4">
    <source>
        <dbReference type="Google" id="ProtNLM"/>
    </source>
</evidence>
<name>A0A6A5Z4K4_9PLEO</name>
<keyword evidence="3" id="KW-1185">Reference proteome</keyword>
<proteinExistence type="predicted"/>
<reference evidence="2" key="1">
    <citation type="journal article" date="2020" name="Stud. Mycol.">
        <title>101 Dothideomycetes genomes: a test case for predicting lifestyles and emergence of pathogens.</title>
        <authorList>
            <person name="Haridas S."/>
            <person name="Albert R."/>
            <person name="Binder M."/>
            <person name="Bloem J."/>
            <person name="Labutti K."/>
            <person name="Salamov A."/>
            <person name="Andreopoulos B."/>
            <person name="Baker S."/>
            <person name="Barry K."/>
            <person name="Bills G."/>
            <person name="Bluhm B."/>
            <person name="Cannon C."/>
            <person name="Castanera R."/>
            <person name="Culley D."/>
            <person name="Daum C."/>
            <person name="Ezra D."/>
            <person name="Gonzalez J."/>
            <person name="Henrissat B."/>
            <person name="Kuo A."/>
            <person name="Liang C."/>
            <person name="Lipzen A."/>
            <person name="Lutzoni F."/>
            <person name="Magnuson J."/>
            <person name="Mondo S."/>
            <person name="Nolan M."/>
            <person name="Ohm R."/>
            <person name="Pangilinan J."/>
            <person name="Park H.-J."/>
            <person name="Ramirez L."/>
            <person name="Alfaro M."/>
            <person name="Sun H."/>
            <person name="Tritt A."/>
            <person name="Yoshinaga Y."/>
            <person name="Zwiers L.-H."/>
            <person name="Turgeon B."/>
            <person name="Goodwin S."/>
            <person name="Spatafora J."/>
            <person name="Crous P."/>
            <person name="Grigoriev I."/>
        </authorList>
    </citation>
    <scope>NUCLEOTIDE SEQUENCE</scope>
    <source>
        <strain evidence="2">CBS 627.86</strain>
    </source>
</reference>
<evidence type="ECO:0000256" key="1">
    <source>
        <dbReference type="SAM" id="MobiDB-lite"/>
    </source>
</evidence>
<protein>
    <recommendedName>
        <fullName evidence="4">BTB domain-containing protein</fullName>
    </recommendedName>
</protein>